<dbReference type="GO" id="GO:0003677">
    <property type="term" value="F:DNA binding"/>
    <property type="evidence" value="ECO:0007669"/>
    <property type="project" value="InterPro"/>
</dbReference>
<dbReference type="InterPro" id="IPR010359">
    <property type="entry name" value="IrrE_HExxH"/>
</dbReference>
<dbReference type="Proteomes" id="UP000252167">
    <property type="component" value="Unassembled WGS sequence"/>
</dbReference>
<evidence type="ECO:0000256" key="1">
    <source>
        <dbReference type="ARBA" id="ARBA00007227"/>
    </source>
</evidence>
<dbReference type="RefSeq" id="WP_047119918.1">
    <property type="nucleotide sequence ID" value="NZ_JBNBOD010000001.1"/>
</dbReference>
<dbReference type="EMBL" id="POAF01000005">
    <property type="protein sequence ID" value="RBM00701.1"/>
    <property type="molecule type" value="Genomic_DNA"/>
</dbReference>
<proteinExistence type="inferred from homology"/>
<evidence type="ECO:0000313" key="4">
    <source>
        <dbReference type="Proteomes" id="UP000252167"/>
    </source>
</evidence>
<name>A0A365YDD0_9MICC</name>
<protein>
    <submittedName>
        <fullName evidence="3">ImmA/IrrE family metallo-endopeptidase</fullName>
    </submittedName>
</protein>
<evidence type="ECO:0000259" key="2">
    <source>
        <dbReference type="Pfam" id="PF06114"/>
    </source>
</evidence>
<comment type="caution">
    <text evidence="3">The sequence shown here is derived from an EMBL/GenBank/DDBJ whole genome shotgun (WGS) entry which is preliminary data.</text>
</comment>
<sequence>MLEPTRITLARHAAGYSTLDLARLVQVGESTVRRYETCGAPEALAGQLAGALGCAPGYFHRPPAAGIDVERIFFRTPRRISRAQKTACSALGRTGVELYNLITADYTLPDTEVPDYTGFDPEAAAAQLRLDWNLGCGPVPDLIYVLESRGVRVLSLASGTSFSFWEEGQAFIFLAAGDRAEQRHQLAHELGHLLLHSALGADGHAAAEAEAEQFAARLLLPALSLQARMGDTLQLPQLLDLQELFGVPARIILSHARECGMLGDASYSWLVQELALEPAPRRAPLASRVFSLVFPSLRGEDRLDTARIADTLGVPARTLHELTFGHAFMVLPGLRDAAPRGMPGHLRALS</sequence>
<feature type="domain" description="IrrE N-terminal-like" evidence="2">
    <location>
        <begin position="150"/>
        <end position="250"/>
    </location>
</feature>
<dbReference type="PANTHER" id="PTHR43236">
    <property type="entry name" value="ANTITOXIN HIGA1"/>
    <property type="match status" value="1"/>
</dbReference>
<reference evidence="3 4" key="1">
    <citation type="submission" date="2018-01" db="EMBL/GenBank/DDBJ databases">
        <title>Glutamicibacter soli strain NHPC-3 Whole genome sequence and assembly.</title>
        <authorList>
            <person name="Choudhury P."/>
            <person name="Gupta D."/>
            <person name="Sengupta K."/>
            <person name="Jawed A."/>
            <person name="Sultana N."/>
            <person name="Saha P."/>
        </authorList>
    </citation>
    <scope>NUCLEOTIDE SEQUENCE [LARGE SCALE GENOMIC DNA]</scope>
    <source>
        <strain evidence="3 4">NHPC-3</strain>
    </source>
</reference>
<gene>
    <name evidence="3" type="ORF">C1H84_12265</name>
</gene>
<accession>A0A365YDD0</accession>
<dbReference type="SUPFAM" id="SSF47413">
    <property type="entry name" value="lambda repressor-like DNA-binding domains"/>
    <property type="match status" value="1"/>
</dbReference>
<dbReference type="PANTHER" id="PTHR43236:SF1">
    <property type="entry name" value="BLL7220 PROTEIN"/>
    <property type="match status" value="1"/>
</dbReference>
<dbReference type="AlphaFoldDB" id="A0A365YDD0"/>
<dbReference type="InterPro" id="IPR052345">
    <property type="entry name" value="Rad_response_metalloprotease"/>
</dbReference>
<dbReference type="Gene3D" id="1.10.10.2910">
    <property type="match status" value="1"/>
</dbReference>
<dbReference type="Pfam" id="PF06114">
    <property type="entry name" value="Peptidase_M78"/>
    <property type="match status" value="1"/>
</dbReference>
<comment type="similarity">
    <text evidence="1">Belongs to the short-chain fatty acyl-CoA assimilation regulator (ScfR) family.</text>
</comment>
<dbReference type="InterPro" id="IPR010982">
    <property type="entry name" value="Lambda_DNA-bd_dom_sf"/>
</dbReference>
<dbReference type="CDD" id="cd00093">
    <property type="entry name" value="HTH_XRE"/>
    <property type="match status" value="1"/>
</dbReference>
<dbReference type="InterPro" id="IPR001387">
    <property type="entry name" value="Cro/C1-type_HTH"/>
</dbReference>
<keyword evidence="4" id="KW-1185">Reference proteome</keyword>
<evidence type="ECO:0000313" key="3">
    <source>
        <dbReference type="EMBL" id="RBM00701.1"/>
    </source>
</evidence>
<organism evidence="3 4">
    <name type="scientific">Glutamicibacter soli</name>
    <dbReference type="NCBI Taxonomy" id="453836"/>
    <lineage>
        <taxon>Bacteria</taxon>
        <taxon>Bacillati</taxon>
        <taxon>Actinomycetota</taxon>
        <taxon>Actinomycetes</taxon>
        <taxon>Micrococcales</taxon>
        <taxon>Micrococcaceae</taxon>
        <taxon>Glutamicibacter</taxon>
    </lineage>
</organism>